<feature type="compositionally biased region" description="Acidic residues" evidence="1">
    <location>
        <begin position="406"/>
        <end position="474"/>
    </location>
</feature>
<protein>
    <submittedName>
        <fullName evidence="2">Putative gp17-like protein 2</fullName>
    </submittedName>
</protein>
<dbReference type="GeneID" id="41701822"/>
<organism evidence="2">
    <name type="scientific">Esparto virus</name>
    <dbReference type="NCBI Taxonomy" id="2072209"/>
    <lineage>
        <taxon>Viruses</taxon>
        <taxon>Viruses incertae sedis</taxon>
        <taxon>Naldaviricetes</taxon>
        <taxon>Lefavirales</taxon>
        <taxon>Nudiviridae</taxon>
        <taxon>Alphanudivirus</taxon>
        <taxon>Alphanudivirus tertidromelanogasteris</taxon>
    </lineage>
</organism>
<name>A0A2I7G2U4_9VIRU</name>
<keyword evidence="3" id="KW-1185">Reference proteome</keyword>
<proteinExistence type="predicted"/>
<dbReference type="OrthoDB" id="7194at10239"/>
<accession>A0A2I7G2U4</accession>
<dbReference type="EMBL" id="KY608910">
    <property type="protein sequence ID" value="AUQ43946.1"/>
    <property type="molecule type" value="Genomic_DNA"/>
</dbReference>
<feature type="region of interest" description="Disordered" evidence="1">
    <location>
        <begin position="1"/>
        <end position="27"/>
    </location>
</feature>
<sequence length="818" mass="94643">MNPRNKSTSKKNSTSKSTVMMKNKKNRPSKLDIINNMDFTRNVEIFKVSKNKQDLVNRFNQSDYKSRIENILNPTPMSSNIMRSPTYSDYYDDSIKDIDVTYDDAYDDDDDSEYRPYIDNDEDDFNMNKTNGLETSNTITKPNNNIVDENSIQPNLQANNEMTLSTIATDDEKVKANNINTLIGHDIERVVSEKLLKIKRKQKYNYNITNVTVKILKSCNNVQSSKNVEVQILRLSRNVLTRENVKNLMLELRKRFIKNNTMPSNNIIVMCRAYPIVKPIISDHEPMSELRIMRIPLNIYSINNVDDIFESIDNSKYNDLYPKQVVCILRGKYDNTCAINSNVKKTKNYINIDDDEDEDIEDMFMNQLTSDDDDDDYESDEEYNDNDDNAKIDNGKNNDYIINISSDEECSEDDLNETDDDNTTTDDDNTTTDDDNTTTDDDNTTTDDDDTDTDTDTDTEDTSDDSSDDDDTDDLTSISSESSLVSKLLNINNLKRKNMTNIDNVASYKKIKTDVSEKQNIEACRNVYNLYDKCFQQKPMIYKNFDSFGDSHIPLLVKHFSTFDPINNGKTYLKYNLKKHVYTSNIAEFCILEQYLQADEFNEDLLKNSKYDHVVHAIMSYILNWSDNSIDRFLEKTNYNPKYRILMEGIREFRNLDHGKYVYSYNGIPFIKTSFKILKRVFKPEHESRNFFDWVKYWDDGFVKHLKSVYDKIYNNTFTYETIKELEADMPIPYKLPNIDISKLIPSDNDKTFKFITGQACCCKTTVLNKLESLGWHKYSRGDLGSFGGKATNPVAVGNLHAALDTILTLSDSIGGKF</sequence>
<evidence type="ECO:0000256" key="1">
    <source>
        <dbReference type="SAM" id="MobiDB-lite"/>
    </source>
</evidence>
<dbReference type="Proteomes" id="UP000290737">
    <property type="component" value="Genome"/>
</dbReference>
<evidence type="ECO:0000313" key="3">
    <source>
        <dbReference type="Proteomes" id="UP000290737"/>
    </source>
</evidence>
<evidence type="ECO:0000313" key="2">
    <source>
        <dbReference type="EMBL" id="AUQ43946.1"/>
    </source>
</evidence>
<feature type="region of interest" description="Disordered" evidence="1">
    <location>
        <begin position="368"/>
        <end position="478"/>
    </location>
</feature>
<dbReference type="RefSeq" id="YP_009551795.1">
    <property type="nucleotide sequence ID" value="NC_040536.1"/>
</dbReference>
<reference evidence="2" key="1">
    <citation type="journal article" date="2021" name="Virus">
        <title>The discovery, distribution and diversity of DNA viruses associated with Drosophila melanogaster in Europe.</title>
        <authorList>
            <person name="Wallace M.A."/>
            <person name="Coffman K.A."/>
            <person name="Gilbert C."/>
            <person name="Ravindran S."/>
            <person name="Albery G.F."/>
            <person name="Abbott J."/>
            <person name="Argyridou E."/>
            <person name="Bellosta P."/>
            <person name="Betancourt A.J."/>
            <person name="Colinet H."/>
            <person name="Eric K."/>
            <person name="Glaser-Schmitt A."/>
            <person name="Grath S."/>
            <person name="Jelic M."/>
            <person name="Kankare M."/>
            <person name="Kozeretska I."/>
            <person name="Loeschcke V."/>
            <person name="Montchamp-Moreau C."/>
            <person name="Ometto L."/>
            <person name="Onder B.S."/>
            <person name="Orengo D.J."/>
            <person name="Parsch J."/>
            <person name="Pascual M."/>
            <person name="Patenkovic A."/>
            <person name="Puerma E."/>
            <person name="Ritchie M.G."/>
            <person name="Rota-Stabelli O."/>
            <person name="Schou M.F."/>
            <person name="Serga S.V."/>
            <person name="Stamenkovic-Radak M."/>
            <person name="Tanaskovic M."/>
            <person name="Veselinovic M.S."/>
            <person name="Vieira J."/>
            <person name="Vieira C.P."/>
            <person name="Kapun M."/>
            <person name="Flatt T."/>
            <person name="Gonzalez J."/>
            <person name="Staubach F."/>
            <person name="Obbard D.J."/>
        </authorList>
    </citation>
    <scope>NUCLEOTIDE SEQUENCE</scope>
    <source>
        <strain evidence="2">SRR3939042_Esparto_2012</strain>
    </source>
</reference>
<feature type="compositionally biased region" description="Acidic residues" evidence="1">
    <location>
        <begin position="370"/>
        <end position="387"/>
    </location>
</feature>
<dbReference type="KEGG" id="vg:41701822"/>